<dbReference type="EMBL" id="GL883079">
    <property type="protein sequence ID" value="EGF90563.1"/>
    <property type="molecule type" value="Genomic_DNA"/>
</dbReference>
<evidence type="ECO:0000313" key="3">
    <source>
        <dbReference type="EMBL" id="EGF90563.1"/>
    </source>
</evidence>
<keyword evidence="1" id="KW-1133">Transmembrane helix</keyword>
<dbReference type="STRING" id="715226.ABI_35870"/>
<name>F4QQS6_9CAUL</name>
<dbReference type="RefSeq" id="WP_006274371.1">
    <property type="nucleotide sequence ID" value="NZ_GL883079.1"/>
</dbReference>
<dbReference type="OrthoDB" id="7172369at2"/>
<evidence type="ECO:0000259" key="2">
    <source>
        <dbReference type="Pfam" id="PF20033"/>
    </source>
</evidence>
<accession>F4QQS6</accession>
<protein>
    <recommendedName>
        <fullName evidence="2">DUF6438 domain-containing protein</fullName>
    </recommendedName>
</protein>
<dbReference type="InterPro" id="IPR045497">
    <property type="entry name" value="DUF6438"/>
</dbReference>
<gene>
    <name evidence="3" type="ORF">ABI_35870</name>
</gene>
<keyword evidence="1" id="KW-0472">Membrane</keyword>
<proteinExistence type="predicted"/>
<evidence type="ECO:0000256" key="1">
    <source>
        <dbReference type="SAM" id="Phobius"/>
    </source>
</evidence>
<dbReference type="AlphaFoldDB" id="F4QQS6"/>
<organism evidence="3 4">
    <name type="scientific">Asticcacaulis biprosthecium C19</name>
    <dbReference type="NCBI Taxonomy" id="715226"/>
    <lineage>
        <taxon>Bacteria</taxon>
        <taxon>Pseudomonadati</taxon>
        <taxon>Pseudomonadota</taxon>
        <taxon>Alphaproteobacteria</taxon>
        <taxon>Caulobacterales</taxon>
        <taxon>Caulobacteraceae</taxon>
        <taxon>Asticcacaulis</taxon>
    </lineage>
</organism>
<keyword evidence="4" id="KW-1185">Reference proteome</keyword>
<dbReference type="Proteomes" id="UP000006512">
    <property type="component" value="Unassembled WGS sequence"/>
</dbReference>
<evidence type="ECO:0000313" key="4">
    <source>
        <dbReference type="Proteomes" id="UP000006512"/>
    </source>
</evidence>
<feature type="domain" description="DUF6438" evidence="2">
    <location>
        <begin position="62"/>
        <end position="112"/>
    </location>
</feature>
<reference evidence="4" key="1">
    <citation type="submission" date="2011-03" db="EMBL/GenBank/DDBJ databases">
        <title>Draft genome sequence of Brevundimonas diminuta.</title>
        <authorList>
            <person name="Brown P.J.B."/>
            <person name="Buechlein A."/>
            <person name="Hemmerich C."/>
            <person name="Brun Y.V."/>
        </authorList>
    </citation>
    <scope>NUCLEOTIDE SEQUENCE [LARGE SCALE GENOMIC DNA]</scope>
    <source>
        <strain evidence="4">C19</strain>
    </source>
</reference>
<feature type="transmembrane region" description="Helical" evidence="1">
    <location>
        <begin position="12"/>
        <end position="33"/>
    </location>
</feature>
<sequence>MLKAKATAIKRYALWGGLIIGAAAVFGFAAPAWQTWREESALRDAHISYVQFPCSSMTAAAACPAYRIDVFGDGTVVYQGGTGTRVSGIYVYRVSEKDVRAYVRDLHVSSFWADPIATGPTIYGGSCLVVLHVKKEIRRNGCLKWKPGTDQALNDPSVSDTVAQLEALTRVASLARGDAGTDEVKRHIRPFKAASHQF</sequence>
<dbReference type="Pfam" id="PF20033">
    <property type="entry name" value="DUF6438"/>
    <property type="match status" value="1"/>
</dbReference>
<keyword evidence="1" id="KW-0812">Transmembrane</keyword>
<dbReference type="HOGENOM" id="CLU_1375746_0_0_5"/>